<evidence type="ECO:0000256" key="8">
    <source>
        <dbReference type="ARBA" id="ARBA00022833"/>
    </source>
</evidence>
<dbReference type="EMBL" id="AMQN01004004">
    <property type="status" value="NOT_ANNOTATED_CDS"/>
    <property type="molecule type" value="Genomic_DNA"/>
</dbReference>
<accession>R7VLF5</accession>
<dbReference type="OrthoDB" id="392925at2759"/>
<reference evidence="13 15" key="2">
    <citation type="journal article" date="2013" name="Nature">
        <title>Insights into bilaterian evolution from three spiralian genomes.</title>
        <authorList>
            <person name="Simakov O."/>
            <person name="Marletaz F."/>
            <person name="Cho S.J."/>
            <person name="Edsinger-Gonzales E."/>
            <person name="Havlak P."/>
            <person name="Hellsten U."/>
            <person name="Kuo D.H."/>
            <person name="Larsson T."/>
            <person name="Lv J."/>
            <person name="Arendt D."/>
            <person name="Savage R."/>
            <person name="Osoegawa K."/>
            <person name="de Jong P."/>
            <person name="Grimwood J."/>
            <person name="Chapman J.A."/>
            <person name="Shapiro H."/>
            <person name="Aerts A."/>
            <person name="Otillar R.P."/>
            <person name="Terry A.Y."/>
            <person name="Boore J.L."/>
            <person name="Grigoriev I.V."/>
            <person name="Lindberg D.R."/>
            <person name="Seaver E.C."/>
            <person name="Weisblat D.A."/>
            <person name="Putnam N.H."/>
            <person name="Rokhsar D.S."/>
        </authorList>
    </citation>
    <scope>NUCLEOTIDE SEQUENCE</scope>
    <source>
        <strain evidence="13 15">I ESC-2004</strain>
    </source>
</reference>
<feature type="region of interest" description="Disordered" evidence="11">
    <location>
        <begin position="1"/>
        <end position="87"/>
    </location>
</feature>
<evidence type="ECO:0000256" key="11">
    <source>
        <dbReference type="SAM" id="MobiDB-lite"/>
    </source>
</evidence>
<dbReference type="CDD" id="cd18729">
    <property type="entry name" value="PIN_Zc3h12-like"/>
    <property type="match status" value="1"/>
</dbReference>
<evidence type="ECO:0000256" key="4">
    <source>
        <dbReference type="ARBA" id="ARBA00022723"/>
    </source>
</evidence>
<dbReference type="FunFam" id="3.40.50.11980:FF:000001">
    <property type="entry name" value="ZC3H12A isoform 1"/>
    <property type="match status" value="1"/>
</dbReference>
<dbReference type="InterPro" id="IPR040546">
    <property type="entry name" value="Rege-1_UBA-like"/>
</dbReference>
<dbReference type="FunCoup" id="R7VLF5">
    <property type="interactions" value="344"/>
</dbReference>
<dbReference type="GO" id="GO:0008270">
    <property type="term" value="F:zinc ion binding"/>
    <property type="evidence" value="ECO:0007669"/>
    <property type="project" value="UniProtKB-KW"/>
</dbReference>
<feature type="compositionally biased region" description="Basic and acidic residues" evidence="11">
    <location>
        <begin position="362"/>
        <end position="374"/>
    </location>
</feature>
<feature type="non-terminal residue" evidence="13">
    <location>
        <position position="374"/>
    </location>
</feature>
<dbReference type="Pfam" id="PF18039">
    <property type="entry name" value="UBA_6"/>
    <property type="match status" value="1"/>
</dbReference>
<evidence type="ECO:0000256" key="6">
    <source>
        <dbReference type="ARBA" id="ARBA00022771"/>
    </source>
</evidence>
<comment type="cofactor">
    <cofactor evidence="1">
        <name>Mg(2+)</name>
        <dbReference type="ChEBI" id="CHEBI:18420"/>
    </cofactor>
</comment>
<protein>
    <recommendedName>
        <fullName evidence="12">C3H1-type domain-containing protein</fullName>
    </recommendedName>
</protein>
<dbReference type="AlphaFoldDB" id="R7VLF5"/>
<evidence type="ECO:0000256" key="9">
    <source>
        <dbReference type="ARBA" id="ARBA00022842"/>
    </source>
</evidence>
<dbReference type="STRING" id="283909.R7VLF5"/>
<keyword evidence="6 10" id="KW-0863">Zinc-finger</keyword>
<feature type="non-terminal residue" evidence="13">
    <location>
        <position position="1"/>
    </location>
</feature>
<keyword evidence="8 10" id="KW-0862">Zinc</keyword>
<evidence type="ECO:0000256" key="1">
    <source>
        <dbReference type="ARBA" id="ARBA00001946"/>
    </source>
</evidence>
<dbReference type="GO" id="GO:0004521">
    <property type="term" value="F:RNA endonuclease activity"/>
    <property type="evidence" value="ECO:0007669"/>
    <property type="project" value="TreeGrafter"/>
</dbReference>
<dbReference type="HOGENOM" id="CLU_013020_0_0_1"/>
<keyword evidence="4 10" id="KW-0479">Metal-binding</keyword>
<feature type="compositionally biased region" description="Basic and acidic residues" evidence="11">
    <location>
        <begin position="33"/>
        <end position="71"/>
    </location>
</feature>
<keyword evidence="15" id="KW-1185">Reference proteome</keyword>
<dbReference type="OMA" id="CMCGGEE"/>
<reference evidence="15" key="1">
    <citation type="submission" date="2012-12" db="EMBL/GenBank/DDBJ databases">
        <authorList>
            <person name="Hellsten U."/>
            <person name="Grimwood J."/>
            <person name="Chapman J.A."/>
            <person name="Shapiro H."/>
            <person name="Aerts A."/>
            <person name="Otillar R.P."/>
            <person name="Terry A.Y."/>
            <person name="Boore J.L."/>
            <person name="Simakov O."/>
            <person name="Marletaz F."/>
            <person name="Cho S.-J."/>
            <person name="Edsinger-Gonzales E."/>
            <person name="Havlak P."/>
            <person name="Kuo D.-H."/>
            <person name="Larsson T."/>
            <person name="Lv J."/>
            <person name="Arendt D."/>
            <person name="Savage R."/>
            <person name="Osoegawa K."/>
            <person name="de Jong P."/>
            <person name="Lindberg D.R."/>
            <person name="Seaver E.C."/>
            <person name="Weisblat D.A."/>
            <person name="Putnam N.H."/>
            <person name="Grigoriev I.V."/>
            <person name="Rokhsar D.S."/>
        </authorList>
    </citation>
    <scope>NUCLEOTIDE SEQUENCE</scope>
    <source>
        <strain evidence="15">I ESC-2004</strain>
    </source>
</reference>
<dbReference type="Pfam" id="PF11977">
    <property type="entry name" value="RNase_Zc3h12a"/>
    <property type="match status" value="1"/>
</dbReference>
<comment type="similarity">
    <text evidence="2">Belongs to the ZC3H12 family.</text>
</comment>
<dbReference type="InterPro" id="IPR051101">
    <property type="entry name" value="ZC3H12/N4BP1_RNase_Reg"/>
</dbReference>
<evidence type="ECO:0000313" key="14">
    <source>
        <dbReference type="EnsemblMetazoa" id="CapteP22887"/>
    </source>
</evidence>
<dbReference type="GO" id="GO:0005634">
    <property type="term" value="C:nucleus"/>
    <property type="evidence" value="ECO:0007669"/>
    <property type="project" value="TreeGrafter"/>
</dbReference>
<sequence length="374" mass="42625">THTLSPGAESNHDSCYDSDESLDSRRNSSTQRLDTDWHSAVDRTASDTLAAEHVDQDDATRRQHRTLDRRMSSGGRSAEKTSTPLLSEKEYESKLQFSLKLGYTEPQLQSALSTLGPHVSQDTLLNELIQLTTDDDNDDDEYDDDVDKSLTLPICAPTEQDSLLRPIVIDGSNVAMSHGDKDVFSCRGIQIAVEWFQQRGHEEITVFVPQWRKENPRPDAPILDQDILTHLEREKILVFTPARRIGGKRVICYDDRYVLKLASVNGGVVVSNDHYRDLMSENAEYKKLVEERLLMYSFVNDRFMPPDDPLGRRGPSLDNFLRREALPSEDTPPLCPYQKKCTYGNKCKYFHPERGLQPQKPISDRMAEQAKQKI</sequence>
<keyword evidence="3" id="KW-0540">Nuclease</keyword>
<evidence type="ECO:0000313" key="15">
    <source>
        <dbReference type="Proteomes" id="UP000014760"/>
    </source>
</evidence>
<proteinExistence type="inferred from homology"/>
<dbReference type="Gene3D" id="3.40.50.11980">
    <property type="match status" value="1"/>
</dbReference>
<organism evidence="13">
    <name type="scientific">Capitella teleta</name>
    <name type="common">Polychaete worm</name>
    <dbReference type="NCBI Taxonomy" id="283909"/>
    <lineage>
        <taxon>Eukaryota</taxon>
        <taxon>Metazoa</taxon>
        <taxon>Spiralia</taxon>
        <taxon>Lophotrochozoa</taxon>
        <taxon>Annelida</taxon>
        <taxon>Polychaeta</taxon>
        <taxon>Sedentaria</taxon>
        <taxon>Scolecida</taxon>
        <taxon>Capitellidae</taxon>
        <taxon>Capitella</taxon>
    </lineage>
</organism>
<keyword evidence="5" id="KW-0255">Endonuclease</keyword>
<dbReference type="PANTHER" id="PTHR12876:SF35">
    <property type="entry name" value="LD08718P-RELATED"/>
    <property type="match status" value="1"/>
</dbReference>
<feature type="region of interest" description="Disordered" evidence="11">
    <location>
        <begin position="353"/>
        <end position="374"/>
    </location>
</feature>
<dbReference type="InterPro" id="IPR021869">
    <property type="entry name" value="RNase_Zc3h12_NYN"/>
</dbReference>
<dbReference type="GO" id="GO:0036464">
    <property type="term" value="C:cytoplasmic ribonucleoprotein granule"/>
    <property type="evidence" value="ECO:0007669"/>
    <property type="project" value="TreeGrafter"/>
</dbReference>
<evidence type="ECO:0000259" key="12">
    <source>
        <dbReference type="PROSITE" id="PS50103"/>
    </source>
</evidence>
<evidence type="ECO:0000256" key="5">
    <source>
        <dbReference type="ARBA" id="ARBA00022759"/>
    </source>
</evidence>
<feature type="zinc finger region" description="C3H1-type" evidence="10">
    <location>
        <begin position="329"/>
        <end position="354"/>
    </location>
</feature>
<feature type="domain" description="C3H1-type" evidence="12">
    <location>
        <begin position="329"/>
        <end position="354"/>
    </location>
</feature>
<evidence type="ECO:0000256" key="10">
    <source>
        <dbReference type="PROSITE-ProRule" id="PRU00723"/>
    </source>
</evidence>
<evidence type="ECO:0000256" key="7">
    <source>
        <dbReference type="ARBA" id="ARBA00022801"/>
    </source>
</evidence>
<evidence type="ECO:0000313" key="13">
    <source>
        <dbReference type="EMBL" id="ELU17590.1"/>
    </source>
</evidence>
<dbReference type="EMBL" id="KB292432">
    <property type="protein sequence ID" value="ELU17590.1"/>
    <property type="molecule type" value="Genomic_DNA"/>
</dbReference>
<keyword evidence="7" id="KW-0378">Hydrolase</keyword>
<name>R7VLF5_CAPTE</name>
<evidence type="ECO:0000256" key="3">
    <source>
        <dbReference type="ARBA" id="ARBA00022722"/>
    </source>
</evidence>
<dbReference type="PANTHER" id="PTHR12876">
    <property type="entry name" value="N4BP1-RELATED"/>
    <property type="match status" value="1"/>
</dbReference>
<dbReference type="PROSITE" id="PS50103">
    <property type="entry name" value="ZF_C3H1"/>
    <property type="match status" value="1"/>
</dbReference>
<keyword evidence="9" id="KW-0460">Magnesium</keyword>
<dbReference type="InterPro" id="IPR000571">
    <property type="entry name" value="Znf_CCCH"/>
</dbReference>
<evidence type="ECO:0000256" key="2">
    <source>
        <dbReference type="ARBA" id="ARBA00010922"/>
    </source>
</evidence>
<reference evidence="14" key="3">
    <citation type="submission" date="2015-06" db="UniProtKB">
        <authorList>
            <consortium name="EnsemblMetazoa"/>
        </authorList>
    </citation>
    <scope>IDENTIFICATION</scope>
</reference>
<dbReference type="Proteomes" id="UP000014760">
    <property type="component" value="Unassembled WGS sequence"/>
</dbReference>
<dbReference type="GO" id="GO:0016787">
    <property type="term" value="F:hydrolase activity"/>
    <property type="evidence" value="ECO:0007669"/>
    <property type="project" value="UniProtKB-KW"/>
</dbReference>
<dbReference type="GO" id="GO:0003729">
    <property type="term" value="F:mRNA binding"/>
    <property type="evidence" value="ECO:0007669"/>
    <property type="project" value="TreeGrafter"/>
</dbReference>
<gene>
    <name evidence="13" type="ORF">CAPTEDRAFT_22887</name>
</gene>
<dbReference type="EnsemblMetazoa" id="CapteT22887">
    <property type="protein sequence ID" value="CapteP22887"/>
    <property type="gene ID" value="CapteG22887"/>
</dbReference>